<evidence type="ECO:0000313" key="1">
    <source>
        <dbReference type="EMBL" id="UYM15697.1"/>
    </source>
</evidence>
<evidence type="ECO:0000313" key="2">
    <source>
        <dbReference type="Proteomes" id="UP001163255"/>
    </source>
</evidence>
<reference evidence="1" key="1">
    <citation type="submission" date="2022-10" db="EMBL/GenBank/DDBJ databases">
        <title>Completed Genome Sequence of two octocoral isolated bacterium, Endozoicomonas euniceicola EF212T and Endozoicomonas gorgoniicola PS125T.</title>
        <authorList>
            <person name="Chiou Y.-J."/>
            <person name="Chen Y.-H."/>
        </authorList>
    </citation>
    <scope>NUCLEOTIDE SEQUENCE</scope>
    <source>
        <strain evidence="1">EF212</strain>
    </source>
</reference>
<accession>A0ABY6GSG4</accession>
<protein>
    <submittedName>
        <fullName evidence="1">DUF2442 domain-containing protein</fullName>
    </submittedName>
</protein>
<dbReference type="EMBL" id="CP103300">
    <property type="protein sequence ID" value="UYM15697.1"/>
    <property type="molecule type" value="Genomic_DNA"/>
</dbReference>
<sequence>MNTLKAEAYPLAQHVKCSESELTVTLVDGRVLIVPISWFPTLASATKEQLNNWELLGEGDGIHWPDLDEDLSVKGLLSGNH</sequence>
<dbReference type="Gene3D" id="3.30.2020.40">
    <property type="entry name" value="Uncharacterised protein PF10387, DUF2442"/>
    <property type="match status" value="1"/>
</dbReference>
<organism evidence="1 2">
    <name type="scientific">Endozoicomonas euniceicola</name>
    <dbReference type="NCBI Taxonomy" id="1234143"/>
    <lineage>
        <taxon>Bacteria</taxon>
        <taxon>Pseudomonadati</taxon>
        <taxon>Pseudomonadota</taxon>
        <taxon>Gammaproteobacteria</taxon>
        <taxon>Oceanospirillales</taxon>
        <taxon>Endozoicomonadaceae</taxon>
        <taxon>Endozoicomonas</taxon>
    </lineage>
</organism>
<proteinExistence type="predicted"/>
<name>A0ABY6GSG4_9GAMM</name>
<gene>
    <name evidence="1" type="ORF">NX720_23180</name>
</gene>
<dbReference type="Proteomes" id="UP001163255">
    <property type="component" value="Chromosome"/>
</dbReference>
<dbReference type="InterPro" id="IPR018841">
    <property type="entry name" value="DUF2442"/>
</dbReference>
<dbReference type="Pfam" id="PF10387">
    <property type="entry name" value="DUF2442"/>
    <property type="match status" value="1"/>
</dbReference>
<keyword evidence="2" id="KW-1185">Reference proteome</keyword>
<dbReference type="RefSeq" id="WP_262597846.1">
    <property type="nucleotide sequence ID" value="NZ_CP103300.1"/>
</dbReference>